<gene>
    <name evidence="2" type="ORF">ILUMI_25750</name>
</gene>
<dbReference type="InterPro" id="IPR036691">
    <property type="entry name" value="Endo/exonu/phosph_ase_sf"/>
</dbReference>
<organism evidence="2 3">
    <name type="scientific">Ignelater luminosus</name>
    <name type="common">Cucubano</name>
    <name type="synonym">Pyrophorus luminosus</name>
    <dbReference type="NCBI Taxonomy" id="2038154"/>
    <lineage>
        <taxon>Eukaryota</taxon>
        <taxon>Metazoa</taxon>
        <taxon>Ecdysozoa</taxon>
        <taxon>Arthropoda</taxon>
        <taxon>Hexapoda</taxon>
        <taxon>Insecta</taxon>
        <taxon>Pterygota</taxon>
        <taxon>Neoptera</taxon>
        <taxon>Endopterygota</taxon>
        <taxon>Coleoptera</taxon>
        <taxon>Polyphaga</taxon>
        <taxon>Elateriformia</taxon>
        <taxon>Elateroidea</taxon>
        <taxon>Elateridae</taxon>
        <taxon>Agrypninae</taxon>
        <taxon>Pyrophorini</taxon>
        <taxon>Ignelater</taxon>
    </lineage>
</organism>
<feature type="compositionally biased region" description="Polar residues" evidence="1">
    <location>
        <begin position="18"/>
        <end position="30"/>
    </location>
</feature>
<dbReference type="Gene3D" id="3.60.10.10">
    <property type="entry name" value="Endonuclease/exonuclease/phosphatase"/>
    <property type="match status" value="1"/>
</dbReference>
<sequence length="260" mass="29798">MYMWDTLTEHEPQGARYSKTTSGESNGTNSEKQEIRCVRCHPNLNDGIPYQDLDDSYHLVEEIEREEKKDNEFTKKLESNLLSQDRPITGALNKFQKKTGKYVIFSYENQLYSGQISNKNSAISGNGGNVNSVLDSDRVKIGVKHNNNYKTNRSSNDTNKANKNKDNNDNDETNNNNSTRYDNNANKVNKDRARCKLKLGTWNLQGLNKEGALKNLIKEAKSYNLDVLAVQETHLRGSDIMELEDYVIFEHKVEDMTWAF</sequence>
<comment type="caution">
    <text evidence="2">The sequence shown here is derived from an EMBL/GenBank/DDBJ whole genome shotgun (WGS) entry which is preliminary data.</text>
</comment>
<feature type="compositionally biased region" description="Low complexity" evidence="1">
    <location>
        <begin position="173"/>
        <end position="186"/>
    </location>
</feature>
<evidence type="ECO:0000313" key="3">
    <source>
        <dbReference type="Proteomes" id="UP000801492"/>
    </source>
</evidence>
<keyword evidence="3" id="KW-1185">Reference proteome</keyword>
<feature type="region of interest" description="Disordered" evidence="1">
    <location>
        <begin position="1"/>
        <end position="33"/>
    </location>
</feature>
<dbReference type="EMBL" id="VTPC01090970">
    <property type="protein sequence ID" value="KAF2880416.1"/>
    <property type="molecule type" value="Genomic_DNA"/>
</dbReference>
<dbReference type="OrthoDB" id="414666at2759"/>
<reference evidence="2" key="1">
    <citation type="submission" date="2019-08" db="EMBL/GenBank/DDBJ databases">
        <title>The genome of the North American firefly Photinus pyralis.</title>
        <authorList>
            <consortium name="Photinus pyralis genome working group"/>
            <person name="Fallon T.R."/>
            <person name="Sander Lower S.E."/>
            <person name="Weng J.-K."/>
        </authorList>
    </citation>
    <scope>NUCLEOTIDE SEQUENCE</scope>
    <source>
        <strain evidence="2">TRF0915ILg1</strain>
        <tissue evidence="2">Whole body</tissue>
    </source>
</reference>
<evidence type="ECO:0000313" key="2">
    <source>
        <dbReference type="EMBL" id="KAF2880416.1"/>
    </source>
</evidence>
<dbReference type="AlphaFoldDB" id="A0A8K0C7U3"/>
<proteinExistence type="predicted"/>
<feature type="region of interest" description="Disordered" evidence="1">
    <location>
        <begin position="144"/>
        <end position="189"/>
    </location>
</feature>
<dbReference type="Proteomes" id="UP000801492">
    <property type="component" value="Unassembled WGS sequence"/>
</dbReference>
<dbReference type="SUPFAM" id="SSF56219">
    <property type="entry name" value="DNase I-like"/>
    <property type="match status" value="1"/>
</dbReference>
<evidence type="ECO:0000256" key="1">
    <source>
        <dbReference type="SAM" id="MobiDB-lite"/>
    </source>
</evidence>
<accession>A0A8K0C7U3</accession>
<protein>
    <submittedName>
        <fullName evidence="2">Uncharacterized protein</fullName>
    </submittedName>
</protein>
<name>A0A8K0C7U3_IGNLU</name>